<evidence type="ECO:0000313" key="3">
    <source>
        <dbReference type="Proteomes" id="UP000037432"/>
    </source>
</evidence>
<evidence type="ECO:0000313" key="2">
    <source>
        <dbReference type="EMBL" id="KMS68815.1"/>
    </source>
</evidence>
<feature type="compositionally biased region" description="Polar residues" evidence="1">
    <location>
        <begin position="52"/>
        <end position="61"/>
    </location>
</feature>
<dbReference type="AlphaFoldDB" id="A0A0J8BT92"/>
<accession>A0A0J8BT92</accession>
<comment type="caution">
    <text evidence="2">The sequence shown here is derived from an EMBL/GenBank/DDBJ whole genome shotgun (WGS) entry which is preliminary data.</text>
</comment>
<protein>
    <submittedName>
        <fullName evidence="2">Uncharacterized protein</fullName>
    </submittedName>
</protein>
<organism evidence="2 3">
    <name type="scientific">Streptomyces viridochromogenes</name>
    <dbReference type="NCBI Taxonomy" id="1938"/>
    <lineage>
        <taxon>Bacteria</taxon>
        <taxon>Bacillati</taxon>
        <taxon>Actinomycetota</taxon>
        <taxon>Actinomycetes</taxon>
        <taxon>Kitasatosporales</taxon>
        <taxon>Streptomycetaceae</taxon>
        <taxon>Streptomyces</taxon>
    </lineage>
</organism>
<name>A0A0J8BT92_STRVR</name>
<reference evidence="2 3" key="1">
    <citation type="submission" date="2015-06" db="EMBL/GenBank/DDBJ databases">
        <authorList>
            <person name="Ju K.-S."/>
            <person name="Doroghazi J.R."/>
            <person name="Metcalf W.W."/>
        </authorList>
    </citation>
    <scope>NUCLEOTIDE SEQUENCE [LARGE SCALE GENOMIC DNA]</scope>
    <source>
        <strain evidence="2 3">NRRL 3414</strain>
    </source>
</reference>
<dbReference type="Proteomes" id="UP000037432">
    <property type="component" value="Unassembled WGS sequence"/>
</dbReference>
<evidence type="ECO:0000256" key="1">
    <source>
        <dbReference type="SAM" id="MobiDB-lite"/>
    </source>
</evidence>
<proteinExistence type="predicted"/>
<sequence length="61" mass="6113">MSRPSQRDNRKPAAPSPLSIIGSGFLATTGLGATVTVAPADQPDRSAAETGHTVSAQGDHG</sequence>
<gene>
    <name evidence="2" type="ORF">ACM01_37585</name>
</gene>
<dbReference type="RefSeq" id="WP_159029304.1">
    <property type="nucleotide sequence ID" value="NZ_LFNT01000070.1"/>
</dbReference>
<dbReference type="EMBL" id="LFNT01000070">
    <property type="protein sequence ID" value="KMS68815.1"/>
    <property type="molecule type" value="Genomic_DNA"/>
</dbReference>
<feature type="region of interest" description="Disordered" evidence="1">
    <location>
        <begin position="39"/>
        <end position="61"/>
    </location>
</feature>
<feature type="compositionally biased region" description="Basic and acidic residues" evidence="1">
    <location>
        <begin position="1"/>
        <end position="11"/>
    </location>
</feature>
<feature type="region of interest" description="Disordered" evidence="1">
    <location>
        <begin position="1"/>
        <end position="23"/>
    </location>
</feature>